<sequence length="37" mass="4158">GFHCPRCGVVITDPEKAIYHLAEEINKALDHLGKRPE</sequence>
<name>X1T6J8_9ZZZZ</name>
<proteinExistence type="predicted"/>
<gene>
    <name evidence="1" type="ORF">S12H4_19339</name>
</gene>
<protein>
    <submittedName>
        <fullName evidence="1">Uncharacterized protein</fullName>
    </submittedName>
</protein>
<reference evidence="1" key="1">
    <citation type="journal article" date="2014" name="Front. Microbiol.">
        <title>High frequency of phylogenetically diverse reductive dehalogenase-homologous genes in deep subseafloor sedimentary metagenomes.</title>
        <authorList>
            <person name="Kawai M."/>
            <person name="Futagami T."/>
            <person name="Toyoda A."/>
            <person name="Takaki Y."/>
            <person name="Nishi S."/>
            <person name="Hori S."/>
            <person name="Arai W."/>
            <person name="Tsubouchi T."/>
            <person name="Morono Y."/>
            <person name="Uchiyama I."/>
            <person name="Ito T."/>
            <person name="Fujiyama A."/>
            <person name="Inagaki F."/>
            <person name="Takami H."/>
        </authorList>
    </citation>
    <scope>NUCLEOTIDE SEQUENCE</scope>
    <source>
        <strain evidence="1">Expedition CK06-06</strain>
    </source>
</reference>
<evidence type="ECO:0000313" key="1">
    <source>
        <dbReference type="EMBL" id="GAI83195.1"/>
    </source>
</evidence>
<comment type="caution">
    <text evidence="1">The sequence shown here is derived from an EMBL/GenBank/DDBJ whole genome shotgun (WGS) entry which is preliminary data.</text>
</comment>
<feature type="non-terminal residue" evidence="1">
    <location>
        <position position="1"/>
    </location>
</feature>
<accession>X1T6J8</accession>
<organism evidence="1">
    <name type="scientific">marine sediment metagenome</name>
    <dbReference type="NCBI Taxonomy" id="412755"/>
    <lineage>
        <taxon>unclassified sequences</taxon>
        <taxon>metagenomes</taxon>
        <taxon>ecological metagenomes</taxon>
    </lineage>
</organism>
<dbReference type="AlphaFoldDB" id="X1T6J8"/>
<dbReference type="EMBL" id="BARW01009662">
    <property type="protein sequence ID" value="GAI83195.1"/>
    <property type="molecule type" value="Genomic_DNA"/>
</dbReference>